<evidence type="ECO:0000313" key="4">
    <source>
        <dbReference type="Proteomes" id="UP000813385"/>
    </source>
</evidence>
<dbReference type="InterPro" id="IPR058268">
    <property type="entry name" value="DUF7962"/>
</dbReference>
<dbReference type="EMBL" id="JAGPXD010000004">
    <property type="protein sequence ID" value="KAH7358858.1"/>
    <property type="molecule type" value="Genomic_DNA"/>
</dbReference>
<protein>
    <recommendedName>
        <fullName evidence="5">Glutathione S-transferase</fullName>
    </recommendedName>
</protein>
<dbReference type="Proteomes" id="UP000813385">
    <property type="component" value="Unassembled WGS sequence"/>
</dbReference>
<dbReference type="Gene3D" id="3.40.30.110">
    <property type="match status" value="2"/>
</dbReference>
<gene>
    <name evidence="3" type="ORF">B0T11DRAFT_355454</name>
</gene>
<evidence type="ECO:0000259" key="2">
    <source>
        <dbReference type="Pfam" id="PF25907"/>
    </source>
</evidence>
<accession>A0A8K0TI67</accession>
<dbReference type="CDD" id="cd00570">
    <property type="entry name" value="GST_N_family"/>
    <property type="match status" value="1"/>
</dbReference>
<name>A0A8K0TI67_9PEZI</name>
<dbReference type="AlphaFoldDB" id="A0A8K0TI67"/>
<dbReference type="InterPro" id="IPR036249">
    <property type="entry name" value="Thioredoxin-like_sf"/>
</dbReference>
<dbReference type="Pfam" id="PF13417">
    <property type="entry name" value="GST_N_3"/>
    <property type="match status" value="1"/>
</dbReference>
<dbReference type="OrthoDB" id="202840at2759"/>
<feature type="domain" description="GST N-terminal" evidence="1">
    <location>
        <begin position="8"/>
        <end position="81"/>
    </location>
</feature>
<evidence type="ECO:0000313" key="3">
    <source>
        <dbReference type="EMBL" id="KAH7358858.1"/>
    </source>
</evidence>
<evidence type="ECO:0008006" key="5">
    <source>
        <dbReference type="Google" id="ProtNLM"/>
    </source>
</evidence>
<reference evidence="3" key="1">
    <citation type="journal article" date="2021" name="Nat. Commun.">
        <title>Genetic determinants of endophytism in the Arabidopsis root mycobiome.</title>
        <authorList>
            <person name="Mesny F."/>
            <person name="Miyauchi S."/>
            <person name="Thiergart T."/>
            <person name="Pickel B."/>
            <person name="Atanasova L."/>
            <person name="Karlsson M."/>
            <person name="Huettel B."/>
            <person name="Barry K.W."/>
            <person name="Haridas S."/>
            <person name="Chen C."/>
            <person name="Bauer D."/>
            <person name="Andreopoulos W."/>
            <person name="Pangilinan J."/>
            <person name="LaButti K."/>
            <person name="Riley R."/>
            <person name="Lipzen A."/>
            <person name="Clum A."/>
            <person name="Drula E."/>
            <person name="Henrissat B."/>
            <person name="Kohler A."/>
            <person name="Grigoriev I.V."/>
            <person name="Martin F.M."/>
            <person name="Hacquard S."/>
        </authorList>
    </citation>
    <scope>NUCLEOTIDE SEQUENCE</scope>
    <source>
        <strain evidence="3">MPI-CAGE-AT-0016</strain>
    </source>
</reference>
<organism evidence="3 4">
    <name type="scientific">Plectosphaerella cucumerina</name>
    <dbReference type="NCBI Taxonomy" id="40658"/>
    <lineage>
        <taxon>Eukaryota</taxon>
        <taxon>Fungi</taxon>
        <taxon>Dikarya</taxon>
        <taxon>Ascomycota</taxon>
        <taxon>Pezizomycotina</taxon>
        <taxon>Sordariomycetes</taxon>
        <taxon>Hypocreomycetidae</taxon>
        <taxon>Glomerellales</taxon>
        <taxon>Plectosphaerellaceae</taxon>
        <taxon>Plectosphaerella</taxon>
    </lineage>
</organism>
<feature type="domain" description="DUF7962" evidence="2">
    <location>
        <begin position="137"/>
        <end position="208"/>
    </location>
</feature>
<sequence>MSNPNIILYTYVGSPWGDKVGTYLKLRGVAFSECLQPMMWPRPDVELLGVRYRRIPFLAIGRDVYFDSRLIFEKMEQLFQHKPLGCSEPAQQAIQSLFEEWTESAFIFPAFATMPLDIPLLNATKSSFKIERSFLTKSNISLLENFLKDGRQWILGSDSVKLADIHAAFVLHYMLQMPGALPEEVFNAKDFPHTSVYLARYATAVKDTMMDQVPSMTGQEAAEVIRQSEYFEQSHAVVPGATGLSEGQRVKVWRTDDLSSGVKHCDGGKLIGLSSQEIVISSTAPEGHELHLNFPRRNFKVIPMSAESQ</sequence>
<comment type="caution">
    <text evidence="3">The sequence shown here is derived from an EMBL/GenBank/DDBJ whole genome shotgun (WGS) entry which is preliminary data.</text>
</comment>
<dbReference type="InterPro" id="IPR036282">
    <property type="entry name" value="Glutathione-S-Trfase_C_sf"/>
</dbReference>
<dbReference type="InterPro" id="IPR004045">
    <property type="entry name" value="Glutathione_S-Trfase_N"/>
</dbReference>
<dbReference type="Pfam" id="PF25907">
    <property type="entry name" value="DUF7962"/>
    <property type="match status" value="1"/>
</dbReference>
<keyword evidence="4" id="KW-1185">Reference proteome</keyword>
<dbReference type="SUPFAM" id="SSF47616">
    <property type="entry name" value="GST C-terminal domain-like"/>
    <property type="match status" value="1"/>
</dbReference>
<dbReference type="SUPFAM" id="SSF52833">
    <property type="entry name" value="Thioredoxin-like"/>
    <property type="match status" value="1"/>
</dbReference>
<proteinExistence type="predicted"/>
<dbReference type="CDD" id="cd00299">
    <property type="entry name" value="GST_C_family"/>
    <property type="match status" value="1"/>
</dbReference>
<evidence type="ECO:0000259" key="1">
    <source>
        <dbReference type="Pfam" id="PF13417"/>
    </source>
</evidence>